<sequence>MKPKIVVTRKIPQQALELLERTASLYVWEKEDKVMPRELLLKEIKDAHGLYSMLADRIDTEVMDAAPHLRVISTMAVGYDNIDIAEATKRGIRVGHTPDVLTEATADLAFALLMATARRLGEGMACIKEGKWKNWSPMFMAGQEVYGSTLGIIGMGRIGEGVARRAKAFDMRILYHNRTRRLEAEEKLGAVYCSLEELLDKSDHVVLLTPATKETYYMMGAAQFARMKRTATFINVSRGTNVDEDALYRALVNKEIWAAGLDVFEKEPIPPSHPLLSLDNVVALPHIGSATVQTRLRMAMVAAENVLLGVKGERLRYTANPDVYASLL</sequence>
<dbReference type="SUPFAM" id="SSF51735">
    <property type="entry name" value="NAD(P)-binding Rossmann-fold domains"/>
    <property type="match status" value="1"/>
</dbReference>
<name>A0ABX8YFW2_ANETH</name>
<evidence type="ECO:0000259" key="4">
    <source>
        <dbReference type="Pfam" id="PF00389"/>
    </source>
</evidence>
<proteinExistence type="inferred from homology"/>
<dbReference type="PANTHER" id="PTHR10996:SF283">
    <property type="entry name" value="GLYOXYLATE_HYDROXYPYRUVATE REDUCTASE B"/>
    <property type="match status" value="1"/>
</dbReference>
<dbReference type="Pfam" id="PF00389">
    <property type="entry name" value="2-Hacid_dh"/>
    <property type="match status" value="1"/>
</dbReference>
<dbReference type="InterPro" id="IPR029752">
    <property type="entry name" value="D-isomer_DH_CS1"/>
</dbReference>
<evidence type="ECO:0000259" key="5">
    <source>
        <dbReference type="Pfam" id="PF02826"/>
    </source>
</evidence>
<dbReference type="InterPro" id="IPR006139">
    <property type="entry name" value="D-isomer_2_OHA_DH_cat_dom"/>
</dbReference>
<dbReference type="PANTHER" id="PTHR10996">
    <property type="entry name" value="2-HYDROXYACID DEHYDROGENASE-RELATED"/>
    <property type="match status" value="1"/>
</dbReference>
<feature type="domain" description="D-isomer specific 2-hydroxyacid dehydrogenase NAD-binding" evidence="5">
    <location>
        <begin position="110"/>
        <end position="288"/>
    </location>
</feature>
<dbReference type="Pfam" id="PF02826">
    <property type="entry name" value="2-Hacid_dh_C"/>
    <property type="match status" value="1"/>
</dbReference>
<evidence type="ECO:0000256" key="1">
    <source>
        <dbReference type="ARBA" id="ARBA00005854"/>
    </source>
</evidence>
<dbReference type="Gene3D" id="3.40.50.720">
    <property type="entry name" value="NAD(P)-binding Rossmann-like Domain"/>
    <property type="match status" value="2"/>
</dbReference>
<feature type="domain" description="D-isomer specific 2-hydroxyacid dehydrogenase catalytic" evidence="4">
    <location>
        <begin position="5"/>
        <end position="318"/>
    </location>
</feature>
<dbReference type="RefSeq" id="WP_057899507.1">
    <property type="nucleotide sequence ID" value="NZ_CP080764.1"/>
</dbReference>
<protein>
    <submittedName>
        <fullName evidence="6">D-glycerate dehydrogenase</fullName>
    </submittedName>
</protein>
<dbReference type="Proteomes" id="UP000826616">
    <property type="component" value="Chromosome"/>
</dbReference>
<organism evidence="6 7">
    <name type="scientific">Aneurinibacillus thermoaerophilus</name>
    <dbReference type="NCBI Taxonomy" id="143495"/>
    <lineage>
        <taxon>Bacteria</taxon>
        <taxon>Bacillati</taxon>
        <taxon>Bacillota</taxon>
        <taxon>Bacilli</taxon>
        <taxon>Bacillales</taxon>
        <taxon>Paenibacillaceae</taxon>
        <taxon>Aneurinibacillus group</taxon>
        <taxon>Aneurinibacillus</taxon>
    </lineage>
</organism>
<accession>A0ABX8YFW2</accession>
<reference evidence="6 7" key="1">
    <citation type="submission" date="2021-08" db="EMBL/GenBank/DDBJ databases">
        <title>Complete genome sequence of the strain Aneurinibacillus thermoaerophilus CCM 8960.</title>
        <authorList>
            <person name="Musilova J."/>
            <person name="Kourilova X."/>
            <person name="Pernicova I."/>
            <person name="Bezdicek M."/>
            <person name="Lengerova M."/>
            <person name="Obruca S."/>
            <person name="Sedlar K."/>
        </authorList>
    </citation>
    <scope>NUCLEOTIDE SEQUENCE [LARGE SCALE GENOMIC DNA]</scope>
    <source>
        <strain evidence="6 7">CCM 8960</strain>
    </source>
</reference>
<comment type="similarity">
    <text evidence="1 3">Belongs to the D-isomer specific 2-hydroxyacid dehydrogenase family.</text>
</comment>
<dbReference type="EMBL" id="CP080764">
    <property type="protein sequence ID" value="QYY44472.1"/>
    <property type="molecule type" value="Genomic_DNA"/>
</dbReference>
<keyword evidence="2 3" id="KW-0560">Oxidoreductase</keyword>
<evidence type="ECO:0000313" key="7">
    <source>
        <dbReference type="Proteomes" id="UP000826616"/>
    </source>
</evidence>
<dbReference type="InterPro" id="IPR006140">
    <property type="entry name" value="D-isomer_DH_NAD-bd"/>
</dbReference>
<dbReference type="InterPro" id="IPR036291">
    <property type="entry name" value="NAD(P)-bd_dom_sf"/>
</dbReference>
<gene>
    <name evidence="6" type="ORF">K3F53_05370</name>
</gene>
<evidence type="ECO:0000256" key="2">
    <source>
        <dbReference type="ARBA" id="ARBA00023002"/>
    </source>
</evidence>
<evidence type="ECO:0000313" key="6">
    <source>
        <dbReference type="EMBL" id="QYY44472.1"/>
    </source>
</evidence>
<dbReference type="CDD" id="cd05301">
    <property type="entry name" value="GDH"/>
    <property type="match status" value="1"/>
</dbReference>
<keyword evidence="7" id="KW-1185">Reference proteome</keyword>
<dbReference type="SUPFAM" id="SSF52283">
    <property type="entry name" value="Formate/glycerate dehydrogenase catalytic domain-like"/>
    <property type="match status" value="1"/>
</dbReference>
<evidence type="ECO:0000256" key="3">
    <source>
        <dbReference type="RuleBase" id="RU003719"/>
    </source>
</evidence>
<dbReference type="PROSITE" id="PS00065">
    <property type="entry name" value="D_2_HYDROXYACID_DH_1"/>
    <property type="match status" value="1"/>
</dbReference>
<dbReference type="GeneID" id="97140792"/>
<dbReference type="InterPro" id="IPR050223">
    <property type="entry name" value="D-isomer_2-hydroxyacid_DH"/>
</dbReference>